<evidence type="ECO:0000256" key="1">
    <source>
        <dbReference type="ARBA" id="ARBA00007068"/>
    </source>
</evidence>
<gene>
    <name evidence="2" type="ORF">GCM10022395_16670</name>
</gene>
<proteinExistence type="inferred from homology"/>
<dbReference type="InterPro" id="IPR016117">
    <property type="entry name" value="ArgJ-like_dom_sf"/>
</dbReference>
<accession>A0ABP6XH69</accession>
<dbReference type="Gene3D" id="3.60.70.12">
    <property type="entry name" value="L-amino peptidase D-ALA esterase/amidase"/>
    <property type="match status" value="1"/>
</dbReference>
<dbReference type="Proteomes" id="UP001500954">
    <property type="component" value="Unassembled WGS sequence"/>
</dbReference>
<comment type="similarity">
    <text evidence="1">Belongs to the peptidase S58 family.</text>
</comment>
<evidence type="ECO:0000313" key="3">
    <source>
        <dbReference type="Proteomes" id="UP001500954"/>
    </source>
</evidence>
<evidence type="ECO:0000313" key="2">
    <source>
        <dbReference type="EMBL" id="GAA3567141.1"/>
    </source>
</evidence>
<protein>
    <submittedName>
        <fullName evidence="2">P1 family peptidase</fullName>
    </submittedName>
</protein>
<dbReference type="PANTHER" id="PTHR36512">
    <property type="entry name" value="D-AMINOPEPTIDASE"/>
    <property type="match status" value="1"/>
</dbReference>
<reference evidence="3" key="1">
    <citation type="journal article" date="2019" name="Int. J. Syst. Evol. Microbiol.">
        <title>The Global Catalogue of Microorganisms (GCM) 10K type strain sequencing project: providing services to taxonomists for standard genome sequencing and annotation.</title>
        <authorList>
            <consortium name="The Broad Institute Genomics Platform"/>
            <consortium name="The Broad Institute Genome Sequencing Center for Infectious Disease"/>
            <person name="Wu L."/>
            <person name="Ma J."/>
        </authorList>
    </citation>
    <scope>NUCLEOTIDE SEQUENCE [LARGE SCALE GENOMIC DNA]</scope>
    <source>
        <strain evidence="3">JCM 17111</strain>
    </source>
</reference>
<dbReference type="SUPFAM" id="SSF56266">
    <property type="entry name" value="DmpA/ArgJ-like"/>
    <property type="match status" value="1"/>
</dbReference>
<dbReference type="PANTHER" id="PTHR36512:SF3">
    <property type="entry name" value="BLR5678 PROTEIN"/>
    <property type="match status" value="1"/>
</dbReference>
<comment type="caution">
    <text evidence="2">The sequence shown here is derived from an EMBL/GenBank/DDBJ whole genome shotgun (WGS) entry which is preliminary data.</text>
</comment>
<dbReference type="Pfam" id="PF03576">
    <property type="entry name" value="Peptidase_S58"/>
    <property type="match status" value="1"/>
</dbReference>
<sequence>MNGNGEMTGTTWITESGFLETPILLTNTFSVGSVRQATLKWMVDTSWSNENWWWAFPVVAETYDGFLNDIYGFQIQEHHVLEAINNTSTTKVEEGNVGGGTGMMSFGFKGGIGTSSRILKFPDTTYTVGVLVQSNFGDKKRFRIDGVPVGKELKDTLNIEYHGQPESRRKNGDGSIIVIVATDIPLLPYQLKRITRRIPIGIGKLGGIGANGSGDIFIAFSTANQDAYIREGKTKAETISKDWMNDVFEATIQAVEEAIINAMIAAKTMEGINGNKVYALPHQKLIEIMKKYNRIKQ</sequence>
<dbReference type="EMBL" id="BAABCY010000038">
    <property type="protein sequence ID" value="GAA3567141.1"/>
    <property type="molecule type" value="Genomic_DNA"/>
</dbReference>
<keyword evidence="3" id="KW-1185">Reference proteome</keyword>
<organism evidence="2 3">
    <name type="scientific">Snuella lapsa</name>
    <dbReference type="NCBI Taxonomy" id="870481"/>
    <lineage>
        <taxon>Bacteria</taxon>
        <taxon>Pseudomonadati</taxon>
        <taxon>Bacteroidota</taxon>
        <taxon>Flavobacteriia</taxon>
        <taxon>Flavobacteriales</taxon>
        <taxon>Flavobacteriaceae</taxon>
        <taxon>Snuella</taxon>
    </lineage>
</organism>
<dbReference type="InterPro" id="IPR005321">
    <property type="entry name" value="Peptidase_S58_DmpA"/>
</dbReference>
<name>A0ABP6XH69_9FLAO</name>